<dbReference type="GO" id="GO:0030170">
    <property type="term" value="F:pyridoxal phosphate binding"/>
    <property type="evidence" value="ECO:0007669"/>
    <property type="project" value="InterPro"/>
</dbReference>
<dbReference type="EMBL" id="CP066775">
    <property type="protein sequence ID" value="QQL50403.1"/>
    <property type="molecule type" value="Genomic_DNA"/>
</dbReference>
<evidence type="ECO:0000259" key="5">
    <source>
        <dbReference type="Pfam" id="PF00155"/>
    </source>
</evidence>
<keyword evidence="3" id="KW-0808">Transferase</keyword>
<dbReference type="GO" id="GO:0016740">
    <property type="term" value="F:transferase activity"/>
    <property type="evidence" value="ECO:0007669"/>
    <property type="project" value="UniProtKB-KW"/>
</dbReference>
<evidence type="ECO:0000313" key="7">
    <source>
        <dbReference type="Proteomes" id="UP000429232"/>
    </source>
</evidence>
<accession>A0A6I4HUK3</accession>
<sequence length="369" mass="40627">MHPADNHLTAKLNERQTEGNLRKLRLPKEDLIDFASNDYLGFARSANLRELIDAELKKYPSTGSGSTGSRLLTGNSEYAEEIEQWIATYHGHEAALLFNSGYDANVGLFSSIARRGDTVITDELIHASIIDGIRLSNANRYTFDHNNLQSLEDKLQRAKGNIYVVVESVYSMDGDSPDISAVVALCQQYNANLIVDEAHAIGVFGKGMVSNLDLQNQVFATIVTYGKAMGVHGAAIVGSQLLRDYLINFARSFIYTTAGPLHQLVSIRMAYELLDSAGEVQNQLHQNIKTFNARFTDDQLVARSQSAIHCIKAGSNEEAKRLSKKLENAGIDVRPILSPTVAAGTERLRICLHAYNTADEIQLLADTLK</sequence>
<organism evidence="6 7">
    <name type="scientific">Mucilaginibacter ginkgonis</name>
    <dbReference type="NCBI Taxonomy" id="2682091"/>
    <lineage>
        <taxon>Bacteria</taxon>
        <taxon>Pseudomonadati</taxon>
        <taxon>Bacteroidota</taxon>
        <taxon>Sphingobacteriia</taxon>
        <taxon>Sphingobacteriales</taxon>
        <taxon>Sphingobacteriaceae</taxon>
        <taxon>Mucilaginibacter</taxon>
    </lineage>
</organism>
<dbReference type="Proteomes" id="UP000429232">
    <property type="component" value="Chromosome"/>
</dbReference>
<name>A0A6I4HUK3_9SPHI</name>
<evidence type="ECO:0000256" key="4">
    <source>
        <dbReference type="ARBA" id="ARBA00022898"/>
    </source>
</evidence>
<reference evidence="6 7" key="1">
    <citation type="submission" date="2020-12" db="EMBL/GenBank/DDBJ databases">
        <title>HMF7856_wgs.fasta genome submission.</title>
        <authorList>
            <person name="Kang H."/>
            <person name="Kim H."/>
            <person name="Joh K."/>
        </authorList>
    </citation>
    <scope>NUCLEOTIDE SEQUENCE [LARGE SCALE GENOMIC DNA]</scope>
    <source>
        <strain evidence="6 7">HMF7856</strain>
    </source>
</reference>
<dbReference type="AlphaFoldDB" id="A0A6I4HUK3"/>
<dbReference type="Gene3D" id="3.40.640.10">
    <property type="entry name" value="Type I PLP-dependent aspartate aminotransferase-like (Major domain)"/>
    <property type="match status" value="1"/>
</dbReference>
<evidence type="ECO:0000313" key="6">
    <source>
        <dbReference type="EMBL" id="QQL50403.1"/>
    </source>
</evidence>
<evidence type="ECO:0000256" key="1">
    <source>
        <dbReference type="ARBA" id="ARBA00001933"/>
    </source>
</evidence>
<protein>
    <submittedName>
        <fullName evidence="6">8-amino-7-oxononanoate synthase</fullName>
    </submittedName>
</protein>
<evidence type="ECO:0000256" key="2">
    <source>
        <dbReference type="ARBA" id="ARBA00010008"/>
    </source>
</evidence>
<proteinExistence type="inferred from homology"/>
<dbReference type="Gene3D" id="3.90.1150.10">
    <property type="entry name" value="Aspartate Aminotransferase, domain 1"/>
    <property type="match status" value="1"/>
</dbReference>
<dbReference type="InterPro" id="IPR015422">
    <property type="entry name" value="PyrdxlP-dep_Trfase_small"/>
</dbReference>
<dbReference type="PANTHER" id="PTHR13693:SF77">
    <property type="entry name" value="8-AMINO-7-OXONONANOATE SYNTHASE"/>
    <property type="match status" value="1"/>
</dbReference>
<dbReference type="RefSeq" id="WP_157522207.1">
    <property type="nucleotide sequence ID" value="NZ_CP066775.1"/>
</dbReference>
<gene>
    <name evidence="6" type="ORF">GO620_002795</name>
</gene>
<dbReference type="InterPro" id="IPR015424">
    <property type="entry name" value="PyrdxlP-dep_Trfase"/>
</dbReference>
<comment type="similarity">
    <text evidence="2">Belongs to the class-II pyridoxal-phosphate-dependent aminotransferase family. BioF subfamily.</text>
</comment>
<evidence type="ECO:0000256" key="3">
    <source>
        <dbReference type="ARBA" id="ARBA00022679"/>
    </source>
</evidence>
<dbReference type="PANTHER" id="PTHR13693">
    <property type="entry name" value="CLASS II AMINOTRANSFERASE/8-AMINO-7-OXONONANOATE SYNTHASE"/>
    <property type="match status" value="1"/>
</dbReference>
<dbReference type="Pfam" id="PF00155">
    <property type="entry name" value="Aminotran_1_2"/>
    <property type="match status" value="1"/>
</dbReference>
<dbReference type="InterPro" id="IPR004839">
    <property type="entry name" value="Aminotransferase_I/II_large"/>
</dbReference>
<feature type="domain" description="Aminotransferase class I/classII large" evidence="5">
    <location>
        <begin position="30"/>
        <end position="367"/>
    </location>
</feature>
<comment type="cofactor">
    <cofactor evidence="1">
        <name>pyridoxal 5'-phosphate</name>
        <dbReference type="ChEBI" id="CHEBI:597326"/>
    </cofactor>
</comment>
<dbReference type="InterPro" id="IPR050087">
    <property type="entry name" value="AON_synthase_class-II"/>
</dbReference>
<dbReference type="SUPFAM" id="SSF53383">
    <property type="entry name" value="PLP-dependent transferases"/>
    <property type="match status" value="1"/>
</dbReference>
<dbReference type="KEGG" id="mgik:GO620_002795"/>
<dbReference type="InterPro" id="IPR015421">
    <property type="entry name" value="PyrdxlP-dep_Trfase_major"/>
</dbReference>
<keyword evidence="7" id="KW-1185">Reference proteome</keyword>
<keyword evidence="4" id="KW-0663">Pyridoxal phosphate</keyword>